<dbReference type="Proteomes" id="UP000886191">
    <property type="component" value="Unassembled WGS sequence"/>
</dbReference>
<dbReference type="AlphaFoldDB" id="A0A831QTY5"/>
<proteinExistence type="predicted"/>
<comment type="caution">
    <text evidence="2">The sequence shown here is derived from an EMBL/GenBank/DDBJ whole genome shotgun (WGS) entry which is preliminary data.</text>
</comment>
<evidence type="ECO:0000313" key="2">
    <source>
        <dbReference type="EMBL" id="HEA23500.1"/>
    </source>
</evidence>
<dbReference type="SUPFAM" id="SSF56935">
    <property type="entry name" value="Porins"/>
    <property type="match status" value="1"/>
</dbReference>
<name>A0A831QTY5_9FLAO</name>
<dbReference type="EMBL" id="DRGL01000081">
    <property type="protein sequence ID" value="HEA23500.1"/>
    <property type="molecule type" value="Genomic_DNA"/>
</dbReference>
<dbReference type="InterPro" id="IPR045916">
    <property type="entry name" value="DUF5777"/>
</dbReference>
<feature type="domain" description="DUF5777" evidence="1">
    <location>
        <begin position="44"/>
        <end position="291"/>
    </location>
</feature>
<gene>
    <name evidence="2" type="ORF">ENH87_21665</name>
</gene>
<sequence length="303" mass="34117">MKTNSSIFLSISFICCVQFVNGQDLLEILDNEINDTVRYTQATFKSNRIILGQSVETRKKGSLEFLLGTKYWNRADSEADRGSFAADLFTARFGMEYAFSDRFTLGAGVASFDGIIDGFGKYRLVRQREYSNKVPVSITLFQGTSFFTRSYSRIVLPESSDRFNFVSKVMIARKFSHDFSLQISPTYLHTNSRQLGYETNDYFALGLGGRYKLGNHVSVASEYNYVAGRNEGPQGYNTFVIGVNWEVSDLMLQFSATNAVTFDEAATILFGPENFNMKNGALHIGVSATYTLHLRKQKLNPNN</sequence>
<organism evidence="2">
    <name type="scientific">Pricia antarctica</name>
    <dbReference type="NCBI Taxonomy" id="641691"/>
    <lineage>
        <taxon>Bacteria</taxon>
        <taxon>Pseudomonadati</taxon>
        <taxon>Bacteroidota</taxon>
        <taxon>Flavobacteriia</taxon>
        <taxon>Flavobacteriales</taxon>
        <taxon>Flavobacteriaceae</taxon>
        <taxon>Pricia</taxon>
    </lineage>
</organism>
<protein>
    <recommendedName>
        <fullName evidence="1">DUF5777 domain-containing protein</fullName>
    </recommendedName>
</protein>
<accession>A0A831QTY5</accession>
<dbReference type="Pfam" id="PF19089">
    <property type="entry name" value="DUF5777"/>
    <property type="match status" value="1"/>
</dbReference>
<reference evidence="2" key="1">
    <citation type="journal article" date="2020" name="mSystems">
        <title>Genome- and Community-Level Interaction Insights into Carbon Utilization and Element Cycling Functions of Hydrothermarchaeota in Hydrothermal Sediment.</title>
        <authorList>
            <person name="Zhou Z."/>
            <person name="Liu Y."/>
            <person name="Xu W."/>
            <person name="Pan J."/>
            <person name="Luo Z.H."/>
            <person name="Li M."/>
        </authorList>
    </citation>
    <scope>NUCLEOTIDE SEQUENCE [LARGE SCALE GENOMIC DNA]</scope>
    <source>
        <strain evidence="2">HyVt-345</strain>
    </source>
</reference>
<evidence type="ECO:0000259" key="1">
    <source>
        <dbReference type="Pfam" id="PF19089"/>
    </source>
</evidence>